<evidence type="ECO:0000256" key="7">
    <source>
        <dbReference type="ARBA" id="ARBA00035685"/>
    </source>
</evidence>
<dbReference type="PROSITE" id="PS51140">
    <property type="entry name" value="CUE"/>
    <property type="match status" value="1"/>
</dbReference>
<dbReference type="InterPro" id="IPR003892">
    <property type="entry name" value="CUE"/>
</dbReference>
<dbReference type="PANTHER" id="PTHR15486:SF96">
    <property type="entry name" value="LIPID DROPLET-REGULATING VLDL ASSEMBLY FACTOR AUP1"/>
    <property type="match status" value="1"/>
</dbReference>
<keyword evidence="4" id="KW-0256">Endoplasmic reticulum</keyword>
<comment type="subcellular location">
    <subcellularLocation>
        <location evidence="1">Endoplasmic reticulum membrane</location>
        <topology evidence="1">Peripheral membrane protein</topology>
    </subcellularLocation>
    <subcellularLocation>
        <location evidence="2">Lipid droplet</location>
    </subcellularLocation>
</comment>
<feature type="domain" description="CUE" evidence="11">
    <location>
        <begin position="362"/>
        <end position="404"/>
    </location>
</feature>
<dbReference type="Gene3D" id="1.10.8.10">
    <property type="entry name" value="DNA helicase RuvA subunit, C-terminal domain"/>
    <property type="match status" value="1"/>
</dbReference>
<feature type="region of interest" description="Disordered" evidence="9">
    <location>
        <begin position="328"/>
        <end position="349"/>
    </location>
</feature>
<evidence type="ECO:0000256" key="2">
    <source>
        <dbReference type="ARBA" id="ARBA00004502"/>
    </source>
</evidence>
<keyword evidence="3" id="KW-0551">Lipid droplet</keyword>
<gene>
    <name evidence="12" type="primary">AUP1</name>
    <name evidence="12" type="synonym">LOC115205315</name>
</gene>
<evidence type="ECO:0000256" key="5">
    <source>
        <dbReference type="ARBA" id="ARBA00023136"/>
    </source>
</evidence>
<reference evidence="12" key="1">
    <citation type="submission" date="2025-08" db="UniProtKB">
        <authorList>
            <consortium name="Ensembl"/>
        </authorList>
    </citation>
    <scope>IDENTIFICATION</scope>
</reference>
<evidence type="ECO:0000259" key="11">
    <source>
        <dbReference type="PROSITE" id="PS51140"/>
    </source>
</evidence>
<evidence type="ECO:0000313" key="13">
    <source>
        <dbReference type="Proteomes" id="UP000472277"/>
    </source>
</evidence>
<evidence type="ECO:0000256" key="3">
    <source>
        <dbReference type="ARBA" id="ARBA00022677"/>
    </source>
</evidence>
<dbReference type="SMART" id="SM00546">
    <property type="entry name" value="CUE"/>
    <property type="match status" value="1"/>
</dbReference>
<keyword evidence="10" id="KW-0812">Transmembrane</keyword>
<dbReference type="Ensembl" id="ENSSTUT00000096226.1">
    <property type="protein sequence ID" value="ENSSTUP00000090476.1"/>
    <property type="gene ID" value="ENSSTUG00000039696.1"/>
</dbReference>
<dbReference type="InterPro" id="IPR048056">
    <property type="entry name" value="AUP1_CUE"/>
</dbReference>
<dbReference type="AlphaFoldDB" id="A0A674D4M7"/>
<accession>A0A674D4M7</accession>
<evidence type="ECO:0000256" key="9">
    <source>
        <dbReference type="SAM" id="MobiDB-lite"/>
    </source>
</evidence>
<dbReference type="GeneTree" id="ENSGT00390000016110"/>
<keyword evidence="10" id="KW-1133">Transmembrane helix</keyword>
<reference evidence="12" key="2">
    <citation type="submission" date="2025-09" db="UniProtKB">
        <authorList>
            <consortium name="Ensembl"/>
        </authorList>
    </citation>
    <scope>IDENTIFICATION</scope>
</reference>
<evidence type="ECO:0000256" key="1">
    <source>
        <dbReference type="ARBA" id="ARBA00004406"/>
    </source>
</evidence>
<dbReference type="GO" id="GO:0005811">
    <property type="term" value="C:lipid droplet"/>
    <property type="evidence" value="ECO:0007669"/>
    <property type="project" value="UniProtKB-SubCell"/>
</dbReference>
<dbReference type="InParanoid" id="A0A674D4M7"/>
<dbReference type="PANTHER" id="PTHR15486">
    <property type="entry name" value="ANCIENT UBIQUITOUS PROTEIN"/>
    <property type="match status" value="1"/>
</dbReference>
<evidence type="ECO:0000256" key="4">
    <source>
        <dbReference type="ARBA" id="ARBA00022824"/>
    </source>
</evidence>
<comment type="similarity">
    <text evidence="6">Belongs to the AUP1 family.</text>
</comment>
<evidence type="ECO:0000256" key="10">
    <source>
        <dbReference type="SAM" id="Phobius"/>
    </source>
</evidence>
<dbReference type="CDD" id="cd14420">
    <property type="entry name" value="CUE_AUP1"/>
    <property type="match status" value="1"/>
</dbReference>
<sequence length="466" mass="51976">MESQGIEQMFDFQRLPNDGLVLLLVLLYSPVGLCLMLLRIFVGAHVFLVSCALPDSLARRFIVRVMSSVLGMHVRQNSLRLRDKSTKLYICNHVTQFDHNIVNLLTSCNTVSILVDEVKLFIVLHFELLELCLPNRTKISLSRDAAALTQPLAINQCLYILTMSCDLCSSAQPMLEDSAGFVCWARGFMELGAISGQDEMESLRRYCSSPGTLPLLLFPEEDTTNGRAGLLKFSSWPFSLTDSIQPVALQVKRPFLALSTPDSFWLTELLWTFFVPCTVYHVRWLPPVSRQDEESLQEFANKIQGLLATELGVVSTQITKADKAEHVKRKRHVAPHTTTSNLGARPRPMGFMVRSSGVEELRISRMAQQVKEVLPDIPLGVITRDLVQTNCVDTTITNLLESTEEFPLEATGGATSAPGPSWRSLSFSAAPAPTIKPAAKSFGKSAVDRHMSLQERKEAMYEFARR</sequence>
<dbReference type="Proteomes" id="UP000472277">
    <property type="component" value="Chromosome 13"/>
</dbReference>
<protein>
    <recommendedName>
        <fullName evidence="7">Lipid droplet-regulating VLDL assembly factor AUP1</fullName>
    </recommendedName>
    <alternativeName>
        <fullName evidence="8">Ancient ubiquitous protein 1</fullName>
    </alternativeName>
</protein>
<organism evidence="12 13">
    <name type="scientific">Salmo trutta</name>
    <name type="common">Brown trout</name>
    <dbReference type="NCBI Taxonomy" id="8032"/>
    <lineage>
        <taxon>Eukaryota</taxon>
        <taxon>Metazoa</taxon>
        <taxon>Chordata</taxon>
        <taxon>Craniata</taxon>
        <taxon>Vertebrata</taxon>
        <taxon>Euteleostomi</taxon>
        <taxon>Actinopterygii</taxon>
        <taxon>Neopterygii</taxon>
        <taxon>Teleostei</taxon>
        <taxon>Protacanthopterygii</taxon>
        <taxon>Salmoniformes</taxon>
        <taxon>Salmonidae</taxon>
        <taxon>Salmoninae</taxon>
        <taxon>Salmo</taxon>
    </lineage>
</organism>
<evidence type="ECO:0000256" key="8">
    <source>
        <dbReference type="ARBA" id="ARBA00035713"/>
    </source>
</evidence>
<proteinExistence type="inferred from homology"/>
<dbReference type="GO" id="GO:0005789">
    <property type="term" value="C:endoplasmic reticulum membrane"/>
    <property type="evidence" value="ECO:0007669"/>
    <property type="project" value="UniProtKB-SubCell"/>
</dbReference>
<keyword evidence="13" id="KW-1185">Reference proteome</keyword>
<dbReference type="OMA" id="KWAMIEA"/>
<feature type="transmembrane region" description="Helical" evidence="10">
    <location>
        <begin position="20"/>
        <end position="42"/>
    </location>
</feature>
<evidence type="ECO:0000256" key="6">
    <source>
        <dbReference type="ARBA" id="ARBA00035634"/>
    </source>
</evidence>
<dbReference type="Pfam" id="PF02845">
    <property type="entry name" value="CUE"/>
    <property type="match status" value="1"/>
</dbReference>
<dbReference type="GO" id="GO:0043130">
    <property type="term" value="F:ubiquitin binding"/>
    <property type="evidence" value="ECO:0007669"/>
    <property type="project" value="InterPro"/>
</dbReference>
<dbReference type="GO" id="GO:0036503">
    <property type="term" value="P:ERAD pathway"/>
    <property type="evidence" value="ECO:0007669"/>
    <property type="project" value="InterPro"/>
</dbReference>
<evidence type="ECO:0000313" key="12">
    <source>
        <dbReference type="Ensembl" id="ENSSTUP00000090476.1"/>
    </source>
</evidence>
<name>A0A674D4M7_SALTR</name>
<dbReference type="FunCoup" id="A0A674D4M7">
    <property type="interactions" value="1113"/>
</dbReference>
<keyword evidence="5 10" id="KW-0472">Membrane</keyword>